<dbReference type="PANTHER" id="PTHR10660">
    <property type="entry name" value="PROTEASOME REGULATOR PA28"/>
    <property type="match status" value="1"/>
</dbReference>
<evidence type="ECO:0000313" key="5">
    <source>
        <dbReference type="EnsemblMetazoa" id="CapteP149100"/>
    </source>
</evidence>
<dbReference type="HOGENOM" id="CLU_062515_1_0_1"/>
<dbReference type="PANTHER" id="PTHR10660:SF2">
    <property type="entry name" value="LD45860P"/>
    <property type="match status" value="1"/>
</dbReference>
<reference evidence="6" key="2">
    <citation type="journal article" date="2013" name="Nature">
        <title>Insights into bilaterian evolution from three spiralian genomes.</title>
        <authorList>
            <person name="Simakov O."/>
            <person name="Marletaz F."/>
            <person name="Cho S.J."/>
            <person name="Edsinger-Gonzales E."/>
            <person name="Havlak P."/>
            <person name="Hellsten U."/>
            <person name="Kuo D.H."/>
            <person name="Larsson T."/>
            <person name="Lv J."/>
            <person name="Arendt D."/>
            <person name="Savage R."/>
            <person name="Osoegawa K."/>
            <person name="de Jong P."/>
            <person name="Grimwood J."/>
            <person name="Chapman J.A."/>
            <person name="Shapiro H."/>
            <person name="Aerts A."/>
            <person name="Otillar R.P."/>
            <person name="Terry A.Y."/>
            <person name="Boore J.L."/>
            <person name="Grigoriev I.V."/>
            <person name="Lindberg D.R."/>
            <person name="Seaver E.C."/>
            <person name="Weisblat D.A."/>
            <person name="Putnam N.H."/>
            <person name="Rokhsar D.S."/>
        </authorList>
    </citation>
    <scope>NUCLEOTIDE SEQUENCE</scope>
    <source>
        <strain evidence="6">I ESC-2004</strain>
    </source>
</reference>
<dbReference type="OMA" id="PMFNERN"/>
<dbReference type="Gene3D" id="1.20.120.180">
    <property type="entry name" value="Proteasome activator pa28, C-terminal domain"/>
    <property type="match status" value="1"/>
</dbReference>
<dbReference type="InterPro" id="IPR003186">
    <property type="entry name" value="PA28_C"/>
</dbReference>
<evidence type="ECO:0000313" key="6">
    <source>
        <dbReference type="Proteomes" id="UP000014760"/>
    </source>
</evidence>
<dbReference type="GO" id="GO:0061136">
    <property type="term" value="P:regulation of proteasomal protein catabolic process"/>
    <property type="evidence" value="ECO:0007669"/>
    <property type="project" value="TreeGrafter"/>
</dbReference>
<dbReference type="InterPro" id="IPR036252">
    <property type="entry name" value="Proteasome_activ_sf"/>
</dbReference>
<keyword evidence="2" id="KW-0647">Proteasome</keyword>
<dbReference type="EnsemblMetazoa" id="CapteT149100">
    <property type="protein sequence ID" value="CapteP149100"/>
    <property type="gene ID" value="CapteG149100"/>
</dbReference>
<reference evidence="5" key="3">
    <citation type="submission" date="2015-06" db="UniProtKB">
        <authorList>
            <consortium name="EnsemblMetazoa"/>
        </authorList>
    </citation>
    <scope>IDENTIFICATION</scope>
</reference>
<dbReference type="OrthoDB" id="6591885at2759"/>
<dbReference type="FunFam" id="1.20.120.180:FF:000001">
    <property type="entry name" value="Proteasome activator complex subunit 3"/>
    <property type="match status" value="1"/>
</dbReference>
<dbReference type="EMBL" id="AMQN01000124">
    <property type="status" value="NOT_ANNOTATED_CDS"/>
    <property type="molecule type" value="Genomic_DNA"/>
</dbReference>
<proteinExistence type="inferred from homology"/>
<evidence type="ECO:0000259" key="3">
    <source>
        <dbReference type="Pfam" id="PF02251"/>
    </source>
</evidence>
<sequence length="253" mass="29114">MSAKTMTVEEANEQLDGFKAKCKKDAEHLVKNLFPQKVVHLNELLTSEQFSMVRLDNIAEEVNIPYMEPVILDNDGAPLSKKRRKSETNNDAVVVQGTPVHILPNGKAPCNKYISELCAIIKPLIRELIDQANLIKMWITYLIPRIEDGNNFGVSIQEDTMAEARTVETEAATYLDQISRYYMTRAKVISKVAKYPHVDDYRQTVLELDEKEFVSLRLVLCELRNHYASLHDIIMKNIDRIRKPRNCNTDNMY</sequence>
<evidence type="ECO:0000256" key="2">
    <source>
        <dbReference type="ARBA" id="ARBA00022942"/>
    </source>
</evidence>
<evidence type="ECO:0000259" key="4">
    <source>
        <dbReference type="Pfam" id="PF02252"/>
    </source>
</evidence>
<dbReference type="SUPFAM" id="SSF47216">
    <property type="entry name" value="Proteasome activator"/>
    <property type="match status" value="1"/>
</dbReference>
<dbReference type="Pfam" id="PF02251">
    <property type="entry name" value="PA28_N"/>
    <property type="match status" value="1"/>
</dbReference>
<reference evidence="6" key="1">
    <citation type="submission" date="2012-12" db="EMBL/GenBank/DDBJ databases">
        <authorList>
            <person name="Hellsten U."/>
            <person name="Grimwood J."/>
            <person name="Chapman J.A."/>
            <person name="Shapiro H."/>
            <person name="Aerts A."/>
            <person name="Otillar R.P."/>
            <person name="Terry A.Y."/>
            <person name="Boore J.L."/>
            <person name="Simakov O."/>
            <person name="Marletaz F."/>
            <person name="Cho S.-J."/>
            <person name="Edsinger-Gonzales E."/>
            <person name="Havlak P."/>
            <person name="Kuo D.-H."/>
            <person name="Larsson T."/>
            <person name="Lv J."/>
            <person name="Arendt D."/>
            <person name="Savage R."/>
            <person name="Osoegawa K."/>
            <person name="de Jong P."/>
            <person name="Lindberg D.R."/>
            <person name="Seaver E.C."/>
            <person name="Weisblat D.A."/>
            <person name="Putnam N.H."/>
            <person name="Grigoriev I.V."/>
            <person name="Rokhsar D.S."/>
        </authorList>
    </citation>
    <scope>NUCLEOTIDE SEQUENCE</scope>
    <source>
        <strain evidence="6">I ESC-2004</strain>
    </source>
</reference>
<evidence type="ECO:0000256" key="1">
    <source>
        <dbReference type="ARBA" id="ARBA00005883"/>
    </source>
</evidence>
<name>X1Z5E0_CAPTE</name>
<accession>X1Z5E0</accession>
<dbReference type="Pfam" id="PF02252">
    <property type="entry name" value="PA28_C"/>
    <property type="match status" value="1"/>
</dbReference>
<dbReference type="InterPro" id="IPR003185">
    <property type="entry name" value="Proteasome_activ_PA28_N"/>
</dbReference>
<organism evidence="5 6">
    <name type="scientific">Capitella teleta</name>
    <name type="common">Polychaete worm</name>
    <dbReference type="NCBI Taxonomy" id="283909"/>
    <lineage>
        <taxon>Eukaryota</taxon>
        <taxon>Metazoa</taxon>
        <taxon>Spiralia</taxon>
        <taxon>Lophotrochozoa</taxon>
        <taxon>Annelida</taxon>
        <taxon>Polychaeta</taxon>
        <taxon>Sedentaria</taxon>
        <taxon>Scolecida</taxon>
        <taxon>Capitellidae</taxon>
        <taxon>Capitella</taxon>
    </lineage>
</organism>
<dbReference type="InterPro" id="IPR036996">
    <property type="entry name" value="PA28_N_sf"/>
</dbReference>
<comment type="similarity">
    <text evidence="1">Belongs to the PA28 family.</text>
</comment>
<keyword evidence="6" id="KW-1185">Reference proteome</keyword>
<dbReference type="Proteomes" id="UP000014760">
    <property type="component" value="Unassembled WGS sequence"/>
</dbReference>
<feature type="domain" description="Proteasome activator PA28 C-terminal" evidence="4">
    <location>
        <begin position="109"/>
        <end position="250"/>
    </location>
</feature>
<dbReference type="GO" id="GO:2000045">
    <property type="term" value="P:regulation of G1/S transition of mitotic cell cycle"/>
    <property type="evidence" value="ECO:0007669"/>
    <property type="project" value="TreeGrafter"/>
</dbReference>
<feature type="domain" description="Proteasome activator PA28 N-terminal" evidence="3">
    <location>
        <begin position="10"/>
        <end position="69"/>
    </location>
</feature>
<dbReference type="Gene3D" id="1.20.5.120">
    <property type="entry name" value="Proteasome activator pa28, N-terminal domain"/>
    <property type="match status" value="1"/>
</dbReference>
<evidence type="ECO:0008006" key="7">
    <source>
        <dbReference type="Google" id="ProtNLM"/>
    </source>
</evidence>
<dbReference type="InterPro" id="IPR009077">
    <property type="entry name" value="Proteasome_activ_PA28"/>
</dbReference>
<dbReference type="GO" id="GO:0008537">
    <property type="term" value="C:proteasome activator complex"/>
    <property type="evidence" value="ECO:0007669"/>
    <property type="project" value="InterPro"/>
</dbReference>
<dbReference type="GO" id="GO:0005654">
    <property type="term" value="C:nucleoplasm"/>
    <property type="evidence" value="ECO:0007669"/>
    <property type="project" value="TreeGrafter"/>
</dbReference>
<dbReference type="AlphaFoldDB" id="X1Z5E0"/>
<dbReference type="GO" id="GO:0061133">
    <property type="term" value="F:endopeptidase activator activity"/>
    <property type="evidence" value="ECO:0007669"/>
    <property type="project" value="TreeGrafter"/>
</dbReference>
<protein>
    <recommendedName>
        <fullName evidence="7">Proteasome activator PA28 C-terminal domain-containing protein</fullName>
    </recommendedName>
</protein>
<dbReference type="GO" id="GO:0005737">
    <property type="term" value="C:cytoplasm"/>
    <property type="evidence" value="ECO:0007669"/>
    <property type="project" value="TreeGrafter"/>
</dbReference>
<dbReference type="InterPro" id="IPR036997">
    <property type="entry name" value="PA28_C_sf"/>
</dbReference>